<gene>
    <name evidence="1" type="ORF">C5O00_12055</name>
</gene>
<organism evidence="1 2">
    <name type="scientific">Pukyongia salina</name>
    <dbReference type="NCBI Taxonomy" id="2094025"/>
    <lineage>
        <taxon>Bacteria</taxon>
        <taxon>Pseudomonadati</taxon>
        <taxon>Bacteroidota</taxon>
        <taxon>Flavobacteriia</taxon>
        <taxon>Flavobacteriales</taxon>
        <taxon>Flavobacteriaceae</taxon>
        <taxon>Pukyongia</taxon>
    </lineage>
</organism>
<dbReference type="OrthoDB" id="1450875at2"/>
<dbReference type="InterPro" id="IPR045398">
    <property type="entry name" value="DUF6515"/>
</dbReference>
<reference evidence="1 2" key="1">
    <citation type="submission" date="2018-02" db="EMBL/GenBank/DDBJ databases">
        <title>Genomic analysis of the strain RR4-38 isolated from a seawater recirculating aquaculture system.</title>
        <authorList>
            <person name="Kim Y.-S."/>
            <person name="Jang Y.H."/>
            <person name="Kim K.-H."/>
        </authorList>
    </citation>
    <scope>NUCLEOTIDE SEQUENCE [LARGE SCALE GENOMIC DNA]</scope>
    <source>
        <strain evidence="1 2">RR4-38</strain>
    </source>
</reference>
<dbReference type="KEGG" id="aue:C5O00_12055"/>
<dbReference type="Pfam" id="PF20125">
    <property type="entry name" value="DUF6515"/>
    <property type="match status" value="1"/>
</dbReference>
<sequence>MFFFTSCATRVVTTAPATNTKVVVVKKAPRNHKVVVVKGKRYYTWNGKHYRKTNRGYVLVSIR</sequence>
<evidence type="ECO:0000313" key="1">
    <source>
        <dbReference type="EMBL" id="AVI52427.1"/>
    </source>
</evidence>
<keyword evidence="2" id="KW-1185">Reference proteome</keyword>
<accession>A0A2S0I0H8</accession>
<dbReference type="EMBL" id="CP027062">
    <property type="protein sequence ID" value="AVI52427.1"/>
    <property type="molecule type" value="Genomic_DNA"/>
</dbReference>
<proteinExistence type="predicted"/>
<evidence type="ECO:0000313" key="2">
    <source>
        <dbReference type="Proteomes" id="UP000238442"/>
    </source>
</evidence>
<name>A0A2S0I0H8_9FLAO</name>
<dbReference type="AlphaFoldDB" id="A0A2S0I0H8"/>
<dbReference type="Proteomes" id="UP000238442">
    <property type="component" value="Chromosome"/>
</dbReference>
<protein>
    <submittedName>
        <fullName evidence="1">Uncharacterized protein</fullName>
    </submittedName>
</protein>